<proteinExistence type="predicted"/>
<dbReference type="InterPro" id="IPR003959">
    <property type="entry name" value="ATPase_AAA_core"/>
</dbReference>
<dbReference type="GO" id="GO:0005524">
    <property type="term" value="F:ATP binding"/>
    <property type="evidence" value="ECO:0007669"/>
    <property type="project" value="InterPro"/>
</dbReference>
<dbReference type="PANTHER" id="PTHR43718:SF2">
    <property type="entry name" value="LON PROTEASE HOMOLOG, MITOCHONDRIAL"/>
    <property type="match status" value="1"/>
</dbReference>
<dbReference type="GO" id="GO:0004176">
    <property type="term" value="F:ATP-dependent peptidase activity"/>
    <property type="evidence" value="ECO:0007669"/>
    <property type="project" value="InterPro"/>
</dbReference>
<dbReference type="Pfam" id="PF00004">
    <property type="entry name" value="AAA"/>
    <property type="match status" value="1"/>
</dbReference>
<dbReference type="PANTHER" id="PTHR43718">
    <property type="entry name" value="LON PROTEASE"/>
    <property type="match status" value="1"/>
</dbReference>
<protein>
    <recommendedName>
        <fullName evidence="1">ATPase AAA-type core domain-containing protein</fullName>
    </recommendedName>
</protein>
<reference evidence="2" key="1">
    <citation type="submission" date="2020-11" db="EMBL/GenBank/DDBJ databases">
        <title>Complete genome sequence of a novel pathogenic Methylobacterium strain isolated from rice in Vietnam.</title>
        <authorList>
            <person name="Lai K."/>
            <person name="Okazaki S."/>
            <person name="Higashi K."/>
            <person name="Mori H."/>
            <person name="Toyoda A."/>
            <person name="Kurokawa K."/>
        </authorList>
    </citation>
    <scope>NUCLEOTIDE SEQUENCE</scope>
    <source>
        <strain evidence="2">VL1</strain>
    </source>
</reference>
<evidence type="ECO:0000259" key="1">
    <source>
        <dbReference type="Pfam" id="PF00004"/>
    </source>
</evidence>
<feature type="domain" description="ATPase AAA-type core" evidence="1">
    <location>
        <begin position="346"/>
        <end position="482"/>
    </location>
</feature>
<organism evidence="2 3">
    <name type="scientific">Methylobacterium indicum</name>
    <dbReference type="NCBI Taxonomy" id="1775910"/>
    <lineage>
        <taxon>Bacteria</taxon>
        <taxon>Pseudomonadati</taxon>
        <taxon>Pseudomonadota</taxon>
        <taxon>Alphaproteobacteria</taxon>
        <taxon>Hyphomicrobiales</taxon>
        <taxon>Methylobacteriaceae</taxon>
        <taxon>Methylobacterium</taxon>
    </lineage>
</organism>
<dbReference type="InterPro" id="IPR027417">
    <property type="entry name" value="P-loop_NTPase"/>
</dbReference>
<name>A0A8H8WNT6_9HYPH</name>
<dbReference type="Proteomes" id="UP000663508">
    <property type="component" value="Chromosome"/>
</dbReference>
<accession>A0A8H8WNT6</accession>
<dbReference type="GO" id="GO:0016887">
    <property type="term" value="F:ATP hydrolysis activity"/>
    <property type="evidence" value="ECO:0007669"/>
    <property type="project" value="InterPro"/>
</dbReference>
<dbReference type="RefSeq" id="WP_207180803.1">
    <property type="nucleotide sequence ID" value="NZ_AP024145.1"/>
</dbReference>
<dbReference type="GO" id="GO:0006515">
    <property type="term" value="P:protein quality control for misfolded or incompletely synthesized proteins"/>
    <property type="evidence" value="ECO:0007669"/>
    <property type="project" value="TreeGrafter"/>
</dbReference>
<sequence length="558" mass="59465">MSNTGHSQASQIRALLLDPSPICGPREPSSPLPLRERQFGGEFLLWDARADLCASLQPLTKREDLPHGEVRLAIQAALTRPSASTALRAERALLVACERKGTPEHLATPLYDAAQLLPYHAAAFGSAEAAARISARSLDAAWLHLRGGDLGRGWLALRAALLWASDAQEDLRDVKYVPRPSFDRLTAFDLQALSFARAFAVIAKAERMIQDEDAILRGGAGAQGGGPPEADDLPGLEDLPSLGEYLTAASEPAPQPPPAPRPALSLGVLPSLGHLPQPPKHVADRGDSPRAIGEPWAGKQMPLTPAPDPAAYAARLRARFPWASEAIEAYAGDLVGAPFARLSPRILVGPAGLGKTAFARAAVEEAGLDVTVYAAAGQMDGGSFAGTSRQWSTWRPSVPAQACLRLGKANHGIVVDEVEKAGDSRRWGRLDETLLPFLERGSTAKSIHDPAFECALDLSAVSYVLTANALDGIAGPLRDRCGVLHWPAPRAEDLPVVAAAILDEIRRDRGLDEAWCPGLDGNELDALSAWRGGSLRPLRRMVEAVVAARELFARSMPN</sequence>
<dbReference type="GO" id="GO:0004252">
    <property type="term" value="F:serine-type endopeptidase activity"/>
    <property type="evidence" value="ECO:0007669"/>
    <property type="project" value="InterPro"/>
</dbReference>
<dbReference type="Gene3D" id="3.40.50.300">
    <property type="entry name" value="P-loop containing nucleotide triphosphate hydrolases"/>
    <property type="match status" value="1"/>
</dbReference>
<dbReference type="SUPFAM" id="SSF52540">
    <property type="entry name" value="P-loop containing nucleoside triphosphate hydrolases"/>
    <property type="match status" value="1"/>
</dbReference>
<dbReference type="AlphaFoldDB" id="A0A8H8WNT6"/>
<dbReference type="InterPro" id="IPR027065">
    <property type="entry name" value="Lon_Prtase"/>
</dbReference>
<dbReference type="EMBL" id="AP024145">
    <property type="protein sequence ID" value="BCM81598.1"/>
    <property type="molecule type" value="Genomic_DNA"/>
</dbReference>
<evidence type="ECO:0000313" key="2">
    <source>
        <dbReference type="EMBL" id="BCM81598.1"/>
    </source>
</evidence>
<evidence type="ECO:0000313" key="3">
    <source>
        <dbReference type="Proteomes" id="UP000663508"/>
    </source>
</evidence>
<dbReference type="KEGG" id="mind:mvi_00590"/>
<gene>
    <name evidence="2" type="ORF">mvi_00590</name>
</gene>